<dbReference type="EMBL" id="LAZR01040416">
    <property type="protein sequence ID" value="KKL14546.1"/>
    <property type="molecule type" value="Genomic_DNA"/>
</dbReference>
<proteinExistence type="predicted"/>
<reference evidence="1" key="1">
    <citation type="journal article" date="2015" name="Nature">
        <title>Complex archaea that bridge the gap between prokaryotes and eukaryotes.</title>
        <authorList>
            <person name="Spang A."/>
            <person name="Saw J.H."/>
            <person name="Jorgensen S.L."/>
            <person name="Zaremba-Niedzwiedzka K."/>
            <person name="Martijn J."/>
            <person name="Lind A.E."/>
            <person name="van Eijk R."/>
            <person name="Schleper C."/>
            <person name="Guy L."/>
            <person name="Ettema T.J."/>
        </authorList>
    </citation>
    <scope>NUCLEOTIDE SEQUENCE</scope>
</reference>
<organism evidence="1">
    <name type="scientific">marine sediment metagenome</name>
    <dbReference type="NCBI Taxonomy" id="412755"/>
    <lineage>
        <taxon>unclassified sequences</taxon>
        <taxon>metagenomes</taxon>
        <taxon>ecological metagenomes</taxon>
    </lineage>
</organism>
<comment type="caution">
    <text evidence="1">The sequence shown here is derived from an EMBL/GenBank/DDBJ whole genome shotgun (WGS) entry which is preliminary data.</text>
</comment>
<accession>A0A0F9D9S1</accession>
<gene>
    <name evidence="1" type="ORF">LCGC14_2514570</name>
</gene>
<dbReference type="InterPro" id="IPR020568">
    <property type="entry name" value="Ribosomal_Su5_D2-typ_SF"/>
</dbReference>
<protein>
    <recommendedName>
        <fullName evidence="2">GHMP kinase N-terminal domain-containing protein</fullName>
    </recommendedName>
</protein>
<dbReference type="AlphaFoldDB" id="A0A0F9D9S1"/>
<evidence type="ECO:0000313" key="1">
    <source>
        <dbReference type="EMBL" id="KKL14546.1"/>
    </source>
</evidence>
<sequence>MQKVSISVPLRLHFNLIAMHQCSFRCNGGFGMAVDTGFKLIGKKSSIIEFKPASQELRPTLDRIVIKLEQIRKDLKLPHGLEACLYNAPLPHIGLGSGTAITLAAIEALLIINRYDYTSQFLQVLSGRGGTSGVGLHSYFTGGFVFDTGIQSENKPHLPSALVEPNKIPTLLFQKSYPFGDIVFLYPSCHLFSSSTPLSL</sequence>
<dbReference type="SUPFAM" id="SSF54211">
    <property type="entry name" value="Ribosomal protein S5 domain 2-like"/>
    <property type="match status" value="1"/>
</dbReference>
<evidence type="ECO:0008006" key="2">
    <source>
        <dbReference type="Google" id="ProtNLM"/>
    </source>
</evidence>
<name>A0A0F9D9S1_9ZZZZ</name>